<name>A0A6S6TUN8_9BACT</name>
<accession>A0A6S6TUN8</accession>
<dbReference type="EMBL" id="CACVAQ010000284">
    <property type="protein sequence ID" value="CAA6820430.1"/>
    <property type="molecule type" value="Genomic_DNA"/>
</dbReference>
<dbReference type="Pfam" id="PF18911">
    <property type="entry name" value="PKD_4"/>
    <property type="match status" value="1"/>
</dbReference>
<keyword evidence="1" id="KW-0732">Signal</keyword>
<dbReference type="Gene3D" id="2.60.40.740">
    <property type="match status" value="2"/>
</dbReference>
<dbReference type="Pfam" id="PF13585">
    <property type="entry name" value="CHU_C"/>
    <property type="match status" value="1"/>
</dbReference>
<dbReference type="Gene3D" id="2.60.40.10">
    <property type="entry name" value="Immunoglobulins"/>
    <property type="match status" value="1"/>
</dbReference>
<dbReference type="Pfam" id="PF13573">
    <property type="entry name" value="SprB"/>
    <property type="match status" value="3"/>
</dbReference>
<protein>
    <submittedName>
        <fullName evidence="3">Internalin, putative</fullName>
    </submittedName>
</protein>
<feature type="chain" id="PRO_5027650418" evidence="1">
    <location>
        <begin position="21"/>
        <end position="1001"/>
    </location>
</feature>
<dbReference type="InterPro" id="IPR000601">
    <property type="entry name" value="PKD_dom"/>
</dbReference>
<feature type="domain" description="PKD" evidence="2">
    <location>
        <begin position="342"/>
        <end position="419"/>
    </location>
</feature>
<dbReference type="InterPro" id="IPR035986">
    <property type="entry name" value="PKD_dom_sf"/>
</dbReference>
<evidence type="ECO:0000259" key="2">
    <source>
        <dbReference type="PROSITE" id="PS50093"/>
    </source>
</evidence>
<gene>
    <name evidence="3" type="ORF">HELGO_WM44882</name>
</gene>
<proteinExistence type="predicted"/>
<dbReference type="SUPFAM" id="SSF49299">
    <property type="entry name" value="PKD domain"/>
    <property type="match status" value="1"/>
</dbReference>
<feature type="signal peptide" evidence="1">
    <location>
        <begin position="1"/>
        <end position="20"/>
    </location>
</feature>
<dbReference type="InterPro" id="IPR025667">
    <property type="entry name" value="SprB_repeat"/>
</dbReference>
<reference evidence="3" key="1">
    <citation type="submission" date="2020-01" db="EMBL/GenBank/DDBJ databases">
        <authorList>
            <person name="Meier V. D."/>
            <person name="Meier V D."/>
        </authorList>
    </citation>
    <scope>NUCLEOTIDE SEQUENCE</scope>
    <source>
        <strain evidence="3">HLG_WM_MAG_10</strain>
    </source>
</reference>
<evidence type="ECO:0000256" key="1">
    <source>
        <dbReference type="SAM" id="SignalP"/>
    </source>
</evidence>
<dbReference type="PROSITE" id="PS50093">
    <property type="entry name" value="PKD"/>
    <property type="match status" value="1"/>
</dbReference>
<dbReference type="InterPro" id="IPR013783">
    <property type="entry name" value="Ig-like_fold"/>
</dbReference>
<sequence>MLFRLTLLILCLYNSSLLFAQPSNDECHNPITLPISSNWCSPVAAYTNVGATASNFPASPCYGNNSNGDVWFNFVAVGTDLNITINGNQTPTPGGTLLRPQVALYSGTCTSAGGSLSHLQCENVTGSNNIVDLYKGALVIGQTYLLRVKGNGNTGTFQICAQNYNAPALPGSDCISASVLCDKSSFVVQSVTGAGLDAGELANSCLGSSGESNSTWFKWTCDQSGSLTFVLTPNNLVDDLDFVLYELPNGINNCAGKTVLRCMAAGELPSLYPSACHGPTGLRAAANDFTEPGGCDQGQDNWLAPVNLVAGRSYALIINNFTSTGNGFQMDFGGTATFQGPVADFTIAAPASNCASESWTFTDNSSFAFGNIASWNWTFGTGASPATANTQGPHTVTYNTPGQKSVVLSVETTEGCLVTHVILLQVDSCCNTINALQYTSASTDVLCRDNPNGSIAITPSTTHLTPYTYTWSTGGVGNSLNNLLVGNYTVTISNGICTDKDTLSVGGPPPWELIDSITRPTCDGGTDGAILALSANGSNGAPYLYNWNNTGFSSNTAYNNLSNGTYSLTLQDHQGCDTIINYLVQELILELDPVASGIVSPSCYAYSDGSIQVTAQNGLAPYTFIWNHNATGARLTNLSEGTYTLDTVWDANRCRTWAPISFTLTAPDSLQISLDSILVSCTGNPNGQLIPIVSGGIYGYQYLWSNFQQDSIATNLSAGNYQLTVTDANNCTKTIQTSLTEPPLLQVNYEVEDVSCFGYSDGKIQIIGQGGRPSYTYSMDGNTFTTVDNFIVPAGTTYSLYVQDAVGCIATATPIVVQEPDLLVVNIGQDTTIKLGETIEVETQLSFFDYYTYNWSENTGDIECPSCRQTTLQPVEDHKYYHVLVTSAAGCVATDSLLVTVEKDRNIFIPNAFSPDNDGNNDIHDVYSGHNVAMIKRYLVFDRWGNLVCNKQNIPQRWKKFGWDGTFNGQKMQTGVYVYLVEVEFIDGVVMRYSGDLSLFR</sequence>
<evidence type="ECO:0000313" key="3">
    <source>
        <dbReference type="EMBL" id="CAA6820430.1"/>
    </source>
</evidence>
<dbReference type="NCBIfam" id="TIGR04131">
    <property type="entry name" value="Bac_Flav_CTERM"/>
    <property type="match status" value="1"/>
</dbReference>
<dbReference type="AlphaFoldDB" id="A0A6S6TUN8"/>
<dbReference type="InterPro" id="IPR026341">
    <property type="entry name" value="T9SS_type_B"/>
</dbReference>
<organism evidence="3">
    <name type="scientific">uncultured Aureispira sp</name>
    <dbReference type="NCBI Taxonomy" id="1331704"/>
    <lineage>
        <taxon>Bacteria</taxon>
        <taxon>Pseudomonadati</taxon>
        <taxon>Bacteroidota</taxon>
        <taxon>Saprospiria</taxon>
        <taxon>Saprospirales</taxon>
        <taxon>Saprospiraceae</taxon>
        <taxon>Aureispira</taxon>
        <taxon>environmental samples</taxon>
    </lineage>
</organism>